<dbReference type="AlphaFoldDB" id="A0A550CR63"/>
<accession>A0A550CR63</accession>
<feature type="compositionally biased region" description="Basic and acidic residues" evidence="1">
    <location>
        <begin position="36"/>
        <end position="46"/>
    </location>
</feature>
<evidence type="ECO:0000256" key="1">
    <source>
        <dbReference type="SAM" id="MobiDB-lite"/>
    </source>
</evidence>
<organism evidence="2 3">
    <name type="scientific">Schizophyllum amplum</name>
    <dbReference type="NCBI Taxonomy" id="97359"/>
    <lineage>
        <taxon>Eukaryota</taxon>
        <taxon>Fungi</taxon>
        <taxon>Dikarya</taxon>
        <taxon>Basidiomycota</taxon>
        <taxon>Agaricomycotina</taxon>
        <taxon>Agaricomycetes</taxon>
        <taxon>Agaricomycetidae</taxon>
        <taxon>Agaricales</taxon>
        <taxon>Schizophyllaceae</taxon>
        <taxon>Schizophyllum</taxon>
    </lineage>
</organism>
<feature type="region of interest" description="Disordered" evidence="1">
    <location>
        <begin position="15"/>
        <end position="59"/>
    </location>
</feature>
<proteinExistence type="predicted"/>
<feature type="region of interest" description="Disordered" evidence="1">
    <location>
        <begin position="97"/>
        <end position="161"/>
    </location>
</feature>
<keyword evidence="3" id="KW-1185">Reference proteome</keyword>
<sequence length="512" mass="58621">MPLNRYRNDRVRLAGDSDSDILPDDLDLSAEAPDDFDPRRQYRSDSDYEELPEDQVRHPLDVAWDAEQRRRHSILEPDCRRIAEKRWLELRRNEAAARNNGNDGDDEDDGDYSDVESIKDHSDSDASMGDSSVDDHVSEVSVNSDASMSLSNHPEHDDEDDCDNDACSHIVLSPKMRLSLGWEAKFRIPVPQFLYANIVVWFTSVTDEHEHPLRVPYDIPRSSVTPGLLQRAKVHGSITEPAGRFRPRVVDIRKGDLCIKVDEDGTRCFVLPPMQWNAIWCRFFVWDIDKRNGTGTDICFEGEDECGAEVPRRWSPAHMEYVRLCGQCFTIWHVLCLETHGKQVNLLDDFEKQTIMENEQHAHLRYLFSDEVTKRPMPAFNNFGFGKSLLKNFDIDDEMQAYSVPEGVTWDEIAALPLKRKSFAGMAPASLEMVITEARKQRKATKAARAGKGREGAPIPKSFEQWLDELKDDRNASIRAVKIMLTSHLRVLRSKGLPGQRWFRCPSCNAYI</sequence>
<dbReference type="EMBL" id="VDMD01000003">
    <property type="protein sequence ID" value="TRM67293.1"/>
    <property type="molecule type" value="Genomic_DNA"/>
</dbReference>
<reference evidence="2 3" key="1">
    <citation type="journal article" date="2019" name="New Phytol.">
        <title>Comparative genomics reveals unique wood-decay strategies and fruiting body development in the Schizophyllaceae.</title>
        <authorList>
            <person name="Almasi E."/>
            <person name="Sahu N."/>
            <person name="Krizsan K."/>
            <person name="Balint B."/>
            <person name="Kovacs G.M."/>
            <person name="Kiss B."/>
            <person name="Cseklye J."/>
            <person name="Drula E."/>
            <person name="Henrissat B."/>
            <person name="Nagy I."/>
            <person name="Chovatia M."/>
            <person name="Adam C."/>
            <person name="LaButti K."/>
            <person name="Lipzen A."/>
            <person name="Riley R."/>
            <person name="Grigoriev I.V."/>
            <person name="Nagy L.G."/>
        </authorList>
    </citation>
    <scope>NUCLEOTIDE SEQUENCE [LARGE SCALE GENOMIC DNA]</scope>
    <source>
        <strain evidence="2 3">NL-1724</strain>
    </source>
</reference>
<gene>
    <name evidence="2" type="ORF">BD626DRAFT_566291</name>
</gene>
<name>A0A550CR63_9AGAR</name>
<comment type="caution">
    <text evidence="2">The sequence shown here is derived from an EMBL/GenBank/DDBJ whole genome shotgun (WGS) entry which is preliminary data.</text>
</comment>
<protein>
    <submittedName>
        <fullName evidence="2">Uncharacterized protein</fullName>
    </submittedName>
</protein>
<feature type="compositionally biased region" description="Acidic residues" evidence="1">
    <location>
        <begin position="103"/>
        <end position="114"/>
    </location>
</feature>
<evidence type="ECO:0000313" key="2">
    <source>
        <dbReference type="EMBL" id="TRM67293.1"/>
    </source>
</evidence>
<evidence type="ECO:0000313" key="3">
    <source>
        <dbReference type="Proteomes" id="UP000320762"/>
    </source>
</evidence>
<dbReference type="Proteomes" id="UP000320762">
    <property type="component" value="Unassembled WGS sequence"/>
</dbReference>
<feature type="compositionally biased region" description="Acidic residues" evidence="1">
    <location>
        <begin position="17"/>
        <end position="35"/>
    </location>
</feature>